<evidence type="ECO:0000313" key="3">
    <source>
        <dbReference type="EMBL" id="EPS96911.1"/>
    </source>
</evidence>
<keyword evidence="4" id="KW-1185">Reference proteome</keyword>
<proteinExistence type="predicted"/>
<accession>S8DUQ9</accession>
<feature type="compositionally biased region" description="Polar residues" evidence="1">
    <location>
        <begin position="485"/>
        <end position="497"/>
    </location>
</feature>
<dbReference type="AlphaFoldDB" id="S8DUQ9"/>
<dbReference type="HOGENOM" id="CLU_385434_0_0_1"/>
<evidence type="ECO:0000313" key="4">
    <source>
        <dbReference type="Proteomes" id="UP000015241"/>
    </source>
</evidence>
<dbReference type="EMBL" id="KE504182">
    <property type="protein sequence ID" value="EPS96911.1"/>
    <property type="molecule type" value="Genomic_DNA"/>
</dbReference>
<keyword evidence="2" id="KW-1133">Transmembrane helix</keyword>
<keyword evidence="2" id="KW-0812">Transmembrane</keyword>
<dbReference type="Proteomes" id="UP000015241">
    <property type="component" value="Unassembled WGS sequence"/>
</dbReference>
<feature type="region of interest" description="Disordered" evidence="1">
    <location>
        <begin position="567"/>
        <end position="609"/>
    </location>
</feature>
<keyword evidence="2" id="KW-0472">Membrane</keyword>
<protein>
    <submittedName>
        <fullName evidence="3">Uncharacterized protein</fullName>
    </submittedName>
</protein>
<feature type="region of interest" description="Disordered" evidence="1">
    <location>
        <begin position="479"/>
        <end position="527"/>
    </location>
</feature>
<gene>
    <name evidence="3" type="ORF">FOMPIDRAFT_117067</name>
</gene>
<feature type="compositionally biased region" description="Low complexity" evidence="1">
    <location>
        <begin position="508"/>
        <end position="521"/>
    </location>
</feature>
<organism evidence="3 4">
    <name type="scientific">Fomitopsis schrenkii</name>
    <name type="common">Brown rot fungus</name>
    <dbReference type="NCBI Taxonomy" id="2126942"/>
    <lineage>
        <taxon>Eukaryota</taxon>
        <taxon>Fungi</taxon>
        <taxon>Dikarya</taxon>
        <taxon>Basidiomycota</taxon>
        <taxon>Agaricomycotina</taxon>
        <taxon>Agaricomycetes</taxon>
        <taxon>Polyporales</taxon>
        <taxon>Fomitopsis</taxon>
    </lineage>
</organism>
<dbReference type="InParanoid" id="S8DUQ9"/>
<evidence type="ECO:0000256" key="1">
    <source>
        <dbReference type="SAM" id="MobiDB-lite"/>
    </source>
</evidence>
<feature type="transmembrane region" description="Helical" evidence="2">
    <location>
        <begin position="532"/>
        <end position="555"/>
    </location>
</feature>
<reference evidence="3 4" key="1">
    <citation type="journal article" date="2012" name="Science">
        <title>The Paleozoic origin of enzymatic lignin decomposition reconstructed from 31 fungal genomes.</title>
        <authorList>
            <person name="Floudas D."/>
            <person name="Binder M."/>
            <person name="Riley R."/>
            <person name="Barry K."/>
            <person name="Blanchette R.A."/>
            <person name="Henrissat B."/>
            <person name="Martinez A.T."/>
            <person name="Otillar R."/>
            <person name="Spatafora J.W."/>
            <person name="Yadav J.S."/>
            <person name="Aerts A."/>
            <person name="Benoit I."/>
            <person name="Boyd A."/>
            <person name="Carlson A."/>
            <person name="Copeland A."/>
            <person name="Coutinho P.M."/>
            <person name="de Vries R.P."/>
            <person name="Ferreira P."/>
            <person name="Findley K."/>
            <person name="Foster B."/>
            <person name="Gaskell J."/>
            <person name="Glotzer D."/>
            <person name="Gorecki P."/>
            <person name="Heitman J."/>
            <person name="Hesse C."/>
            <person name="Hori C."/>
            <person name="Igarashi K."/>
            <person name="Jurgens J.A."/>
            <person name="Kallen N."/>
            <person name="Kersten P."/>
            <person name="Kohler A."/>
            <person name="Kuees U."/>
            <person name="Kumar T.K.A."/>
            <person name="Kuo A."/>
            <person name="LaButti K."/>
            <person name="Larrondo L.F."/>
            <person name="Lindquist E."/>
            <person name="Ling A."/>
            <person name="Lombard V."/>
            <person name="Lucas S."/>
            <person name="Lundell T."/>
            <person name="Martin R."/>
            <person name="McLaughlin D.J."/>
            <person name="Morgenstern I."/>
            <person name="Morin E."/>
            <person name="Murat C."/>
            <person name="Nagy L.G."/>
            <person name="Nolan M."/>
            <person name="Ohm R.A."/>
            <person name="Patyshakuliyeva A."/>
            <person name="Rokas A."/>
            <person name="Ruiz-Duenas F.J."/>
            <person name="Sabat G."/>
            <person name="Salamov A."/>
            <person name="Samejima M."/>
            <person name="Schmutz J."/>
            <person name="Slot J.C."/>
            <person name="St John F."/>
            <person name="Stenlid J."/>
            <person name="Sun H."/>
            <person name="Sun S."/>
            <person name="Syed K."/>
            <person name="Tsang A."/>
            <person name="Wiebenga A."/>
            <person name="Young D."/>
            <person name="Pisabarro A."/>
            <person name="Eastwood D.C."/>
            <person name="Martin F."/>
            <person name="Cullen D."/>
            <person name="Grigoriev I.V."/>
            <person name="Hibbett D.S."/>
        </authorList>
    </citation>
    <scope>NUCLEOTIDE SEQUENCE</scope>
    <source>
        <strain evidence="4">FP-58527</strain>
    </source>
</reference>
<feature type="transmembrane region" description="Helical" evidence="2">
    <location>
        <begin position="141"/>
        <end position="165"/>
    </location>
</feature>
<evidence type="ECO:0000256" key="2">
    <source>
        <dbReference type="SAM" id="Phobius"/>
    </source>
</evidence>
<name>S8DUQ9_FOMSC</name>
<sequence>MPSEAETRHLDRRQNGLGTITITIRPTSESWCDTEADFTSCVTTTWTEWPRYTTVTDFGGSATIAAIDTSTGSLLPTTSPSDPVPYITETVAASTVSGSILQVTVVTLVSLASSPLAQTIPHAASSDTSESISSDSDSAELIHVVIPALVAVIVLILLTGLGVYLCMRRRDRKSVSKLTDIKSDDTSTRSKEREILQPTHPTYLTEPRRHDPTSEEHWSSLVAGSSTYTMTPRAWSSHVQLNGHEVLDAPLEALRAGTLSTFQQSSTHNMAARISMGGRTFTSRQRQSDPLAVEIFDTQSPGDTPVDVVRGDERLHGESRQGNDDAIQLAGTSQSRVPRENFLPSTATGQDGKLYGRVDGNRDALSVIPDGSAALIDTESVALSRSHIDTNMKVENEHLKHRQDETDICEGVWRGSEGEVASCATTTSASQELLTSIDPGGSNIPTSVPVAPTRLAQQTSATSSSSFLETIPPTSSSALFPDSVLPTSSSALGQPHSSLPLGQPTPSPSSSAKSEPTSHPSDSGASSLESHVVIPVLVAVIILILLTGAGVYLRLRRRARKPAMIDVTSADTSMRPKEHAPPVSPAPEPARSSCFSEPYQYDSTSEEHRSNVVADSPPYVASAWNPAQLNRLDVPDAPLGPLWPGTLPSSQHLPARDLSTRVSMGRRMSTSQPHPSAPMEIFDTQVQDEKIDGRVELARSVSSNNSLASTQPPPYEP</sequence>